<evidence type="ECO:0000313" key="2">
    <source>
        <dbReference type="EMBL" id="KAF4345960.1"/>
    </source>
</evidence>
<dbReference type="InterPro" id="IPR003347">
    <property type="entry name" value="JmjC_dom"/>
</dbReference>
<protein>
    <recommendedName>
        <fullName evidence="1">JmjC domain-containing protein</fullName>
    </recommendedName>
</protein>
<accession>A0A9P5AVV6</accession>
<dbReference type="InterPro" id="IPR041667">
    <property type="entry name" value="Cupin_8"/>
</dbReference>
<gene>
    <name evidence="2" type="ORF">FBEOM_102</name>
</gene>
<sequence length="368" mass="42659">MSKTLSAFSPWSRHISKTVPSRRYFSETISLRKTIPRLVAVAKEYTTREAFRTRSYDLQKPVVFGRDQGSPAANLPALENWFTTDEDDPKYSTTQTQTENSQQPLSRHFRRFRNPMVTYEIYAPTQGQKDSLVMFRDSLDRDVHDDAIVRNWDNCFSREDTVDDLHKGIINDTPKRDFYRFTAPLRLFNKIYHYNRVLRSMKLPIISAYIAQCPIGDLPRPLQDDLPTPQIIKSVGKGDMYDSSIWLGIAPTYTPLHRDPNPNFFCQLFGTKIIRLMLPKAGDAFFGEMQARMHKTDNGRLRTEDMMQGEERKNLHSAIWDDDKTPGGVFEVVLEPGDSMFIPSHYWHSVKSAGWAGEVNCSVNWWFR</sequence>
<evidence type="ECO:0000313" key="3">
    <source>
        <dbReference type="Proteomes" id="UP000730481"/>
    </source>
</evidence>
<keyword evidence="3" id="KW-1185">Reference proteome</keyword>
<evidence type="ECO:0000259" key="1">
    <source>
        <dbReference type="PROSITE" id="PS51184"/>
    </source>
</evidence>
<name>A0A9P5AVV6_9HYPO</name>
<dbReference type="EMBL" id="PVQB02000003">
    <property type="protein sequence ID" value="KAF4345960.1"/>
    <property type="molecule type" value="Genomic_DNA"/>
</dbReference>
<dbReference type="PROSITE" id="PS51184">
    <property type="entry name" value="JMJC"/>
    <property type="match status" value="1"/>
</dbReference>
<dbReference type="Gene3D" id="2.60.120.650">
    <property type="entry name" value="Cupin"/>
    <property type="match status" value="1"/>
</dbReference>
<dbReference type="Proteomes" id="UP000730481">
    <property type="component" value="Unassembled WGS sequence"/>
</dbReference>
<dbReference type="SUPFAM" id="SSF51197">
    <property type="entry name" value="Clavaminate synthase-like"/>
    <property type="match status" value="1"/>
</dbReference>
<dbReference type="AlphaFoldDB" id="A0A9P5AVV6"/>
<proteinExistence type="predicted"/>
<dbReference type="Pfam" id="PF13621">
    <property type="entry name" value="Cupin_8"/>
    <property type="match status" value="1"/>
</dbReference>
<feature type="domain" description="JmjC" evidence="1">
    <location>
        <begin position="217"/>
        <end position="368"/>
    </location>
</feature>
<dbReference type="PANTHER" id="PTHR12461">
    <property type="entry name" value="HYPOXIA-INDUCIBLE FACTOR 1 ALPHA INHIBITOR-RELATED"/>
    <property type="match status" value="1"/>
</dbReference>
<reference evidence="2" key="2">
    <citation type="submission" date="2020-02" db="EMBL/GenBank/DDBJ databases">
        <title>Identification and distribution of gene clusters putatively required for synthesis of sphingolipid metabolism inhibitors in phylogenetically diverse species of the filamentous fungus Fusarium.</title>
        <authorList>
            <person name="Kim H.-S."/>
            <person name="Busman M."/>
            <person name="Brown D.W."/>
            <person name="Divon H."/>
            <person name="Uhlig S."/>
            <person name="Proctor R.H."/>
        </authorList>
    </citation>
    <scope>NUCLEOTIDE SEQUENCE</scope>
    <source>
        <strain evidence="2">NRRL 25174</strain>
    </source>
</reference>
<organism evidence="2 3">
    <name type="scientific">Fusarium beomiforme</name>
    <dbReference type="NCBI Taxonomy" id="44412"/>
    <lineage>
        <taxon>Eukaryota</taxon>
        <taxon>Fungi</taxon>
        <taxon>Dikarya</taxon>
        <taxon>Ascomycota</taxon>
        <taxon>Pezizomycotina</taxon>
        <taxon>Sordariomycetes</taxon>
        <taxon>Hypocreomycetidae</taxon>
        <taxon>Hypocreales</taxon>
        <taxon>Nectriaceae</taxon>
        <taxon>Fusarium</taxon>
        <taxon>Fusarium burgessii species complex</taxon>
    </lineage>
</organism>
<comment type="caution">
    <text evidence="2">The sequence shown here is derived from an EMBL/GenBank/DDBJ whole genome shotgun (WGS) entry which is preliminary data.</text>
</comment>
<dbReference type="PANTHER" id="PTHR12461:SF105">
    <property type="entry name" value="HYPOXIA-INDUCIBLE FACTOR 1-ALPHA INHIBITOR"/>
    <property type="match status" value="1"/>
</dbReference>
<dbReference type="OrthoDB" id="263283at2759"/>
<reference evidence="2" key="1">
    <citation type="journal article" date="2017" name="Mycologia">
        <title>Fusarium algeriense, sp. nov., a novel toxigenic crown rot pathogen of durum wheat from Algeria is nested in the Fusarium burgessii species complex.</title>
        <authorList>
            <person name="Laraba I."/>
            <person name="Keddad A."/>
            <person name="Boureghda H."/>
            <person name="Abdallah N."/>
            <person name="Vaughan M.M."/>
            <person name="Proctor R.H."/>
            <person name="Busman M."/>
            <person name="O'Donnell K."/>
        </authorList>
    </citation>
    <scope>NUCLEOTIDE SEQUENCE</scope>
    <source>
        <strain evidence="2">NRRL 25174</strain>
    </source>
</reference>